<organism evidence="3">
    <name type="scientific">marine sediment metagenome</name>
    <dbReference type="NCBI Taxonomy" id="412755"/>
    <lineage>
        <taxon>unclassified sequences</taxon>
        <taxon>metagenomes</taxon>
        <taxon>ecological metagenomes</taxon>
    </lineage>
</organism>
<dbReference type="SUPFAM" id="SSF81324">
    <property type="entry name" value="Voltage-gated potassium channels"/>
    <property type="match status" value="1"/>
</dbReference>
<feature type="transmembrane region" description="Helical" evidence="1">
    <location>
        <begin position="42"/>
        <end position="60"/>
    </location>
</feature>
<evidence type="ECO:0000313" key="3">
    <source>
        <dbReference type="EMBL" id="GAI59594.1"/>
    </source>
</evidence>
<gene>
    <name evidence="3" type="ORF">S12H4_09801</name>
</gene>
<reference evidence="3" key="1">
    <citation type="journal article" date="2014" name="Front. Microbiol.">
        <title>High frequency of phylogenetically diverse reductive dehalogenase-homologous genes in deep subseafloor sedimentary metagenomes.</title>
        <authorList>
            <person name="Kawai M."/>
            <person name="Futagami T."/>
            <person name="Toyoda A."/>
            <person name="Takaki Y."/>
            <person name="Nishi S."/>
            <person name="Hori S."/>
            <person name="Arai W."/>
            <person name="Tsubouchi T."/>
            <person name="Morono Y."/>
            <person name="Uchiyama I."/>
            <person name="Ito T."/>
            <person name="Fujiyama A."/>
            <person name="Inagaki F."/>
            <person name="Takami H."/>
        </authorList>
    </citation>
    <scope>NUCLEOTIDE SEQUENCE</scope>
    <source>
        <strain evidence="3">Expedition CK06-06</strain>
    </source>
</reference>
<name>X1RVT6_9ZZZZ</name>
<feature type="transmembrane region" description="Helical" evidence="1">
    <location>
        <begin position="97"/>
        <end position="118"/>
    </location>
</feature>
<proteinExistence type="predicted"/>
<comment type="caution">
    <text evidence="3">The sequence shown here is derived from an EMBL/GenBank/DDBJ whole genome shotgun (WGS) entry which is preliminary data.</text>
</comment>
<evidence type="ECO:0000259" key="2">
    <source>
        <dbReference type="Pfam" id="PF07885"/>
    </source>
</evidence>
<evidence type="ECO:0000256" key="1">
    <source>
        <dbReference type="SAM" id="Phobius"/>
    </source>
</evidence>
<keyword evidence="1" id="KW-0812">Transmembrane</keyword>
<protein>
    <recommendedName>
        <fullName evidence="2">Potassium channel domain-containing protein</fullName>
    </recommendedName>
</protein>
<dbReference type="InterPro" id="IPR013099">
    <property type="entry name" value="K_chnl_dom"/>
</dbReference>
<dbReference type="AlphaFoldDB" id="X1RVT6"/>
<accession>X1RVT6</accession>
<feature type="non-terminal residue" evidence="3">
    <location>
        <position position="1"/>
    </location>
</feature>
<dbReference type="Pfam" id="PF07885">
    <property type="entry name" value="Ion_trans_2"/>
    <property type="match status" value="1"/>
</dbReference>
<sequence length="123" mass="13925">DLIHPLQPKKVLRAMFPRNSLWWALLTAYDLLCGYGERLKRILVWIFVIVFGLAAAYYFWGSFGTSSFGDTLYYSVASFTALGYGKWAPQPTGWAKGMGAAEAFIGVFMMALFLVTFVRKMTR</sequence>
<keyword evidence="1" id="KW-0472">Membrane</keyword>
<dbReference type="EMBL" id="BARW01004050">
    <property type="protein sequence ID" value="GAI59594.1"/>
    <property type="molecule type" value="Genomic_DNA"/>
</dbReference>
<feature type="domain" description="Potassium channel" evidence="2">
    <location>
        <begin position="46"/>
        <end position="122"/>
    </location>
</feature>
<dbReference type="Gene3D" id="1.10.287.70">
    <property type="match status" value="1"/>
</dbReference>
<keyword evidence="1" id="KW-1133">Transmembrane helix</keyword>